<dbReference type="AlphaFoldDB" id="A0A396HQU4"/>
<dbReference type="EMBL" id="PSQE01000006">
    <property type="protein sequence ID" value="RHN53197.1"/>
    <property type="molecule type" value="Genomic_DNA"/>
</dbReference>
<accession>A0A396HQU4</accession>
<protein>
    <recommendedName>
        <fullName evidence="4">Transmembrane protein</fullName>
    </recommendedName>
</protein>
<evidence type="ECO:0000313" key="3">
    <source>
        <dbReference type="Proteomes" id="UP000265566"/>
    </source>
</evidence>
<evidence type="ECO:0000256" key="1">
    <source>
        <dbReference type="SAM" id="Phobius"/>
    </source>
</evidence>
<dbReference type="Proteomes" id="UP000265566">
    <property type="component" value="Chromosome 6"/>
</dbReference>
<feature type="transmembrane region" description="Helical" evidence="1">
    <location>
        <begin position="6"/>
        <end position="24"/>
    </location>
</feature>
<keyword evidence="1" id="KW-0812">Transmembrane</keyword>
<reference evidence="3" key="1">
    <citation type="journal article" date="2018" name="Nat. Plants">
        <title>Whole-genome landscape of Medicago truncatula symbiotic genes.</title>
        <authorList>
            <person name="Pecrix Y."/>
            <person name="Staton S.E."/>
            <person name="Sallet E."/>
            <person name="Lelandais-Briere C."/>
            <person name="Moreau S."/>
            <person name="Carrere S."/>
            <person name="Blein T."/>
            <person name="Jardinaud M.F."/>
            <person name="Latrasse D."/>
            <person name="Zouine M."/>
            <person name="Zahm M."/>
            <person name="Kreplak J."/>
            <person name="Mayjonade B."/>
            <person name="Satge C."/>
            <person name="Perez M."/>
            <person name="Cauet S."/>
            <person name="Marande W."/>
            <person name="Chantry-Darmon C."/>
            <person name="Lopez-Roques C."/>
            <person name="Bouchez O."/>
            <person name="Berard A."/>
            <person name="Debelle F."/>
            <person name="Munos S."/>
            <person name="Bendahmane A."/>
            <person name="Berges H."/>
            <person name="Niebel A."/>
            <person name="Buitink J."/>
            <person name="Frugier F."/>
            <person name="Benhamed M."/>
            <person name="Crespi M."/>
            <person name="Gouzy J."/>
            <person name="Gamas P."/>
        </authorList>
    </citation>
    <scope>NUCLEOTIDE SEQUENCE [LARGE SCALE GENOMIC DNA]</scope>
    <source>
        <strain evidence="3">cv. Jemalong A17</strain>
    </source>
</reference>
<proteinExistence type="predicted"/>
<sequence>MNYFYTLGIQIFYTLVSLSLNYRFTLRPPQSKKWVWAPCSEVGM</sequence>
<dbReference type="Gramene" id="rna37976">
    <property type="protein sequence ID" value="RHN53197.1"/>
    <property type="gene ID" value="gene37976"/>
</dbReference>
<comment type="caution">
    <text evidence="2">The sequence shown here is derived from an EMBL/GenBank/DDBJ whole genome shotgun (WGS) entry which is preliminary data.</text>
</comment>
<gene>
    <name evidence="2" type="ORF">MtrunA17_Chr6g0488841</name>
</gene>
<organism evidence="2 3">
    <name type="scientific">Medicago truncatula</name>
    <name type="common">Barrel medic</name>
    <name type="synonym">Medicago tribuloides</name>
    <dbReference type="NCBI Taxonomy" id="3880"/>
    <lineage>
        <taxon>Eukaryota</taxon>
        <taxon>Viridiplantae</taxon>
        <taxon>Streptophyta</taxon>
        <taxon>Embryophyta</taxon>
        <taxon>Tracheophyta</taxon>
        <taxon>Spermatophyta</taxon>
        <taxon>Magnoliopsida</taxon>
        <taxon>eudicotyledons</taxon>
        <taxon>Gunneridae</taxon>
        <taxon>Pentapetalae</taxon>
        <taxon>rosids</taxon>
        <taxon>fabids</taxon>
        <taxon>Fabales</taxon>
        <taxon>Fabaceae</taxon>
        <taxon>Papilionoideae</taxon>
        <taxon>50 kb inversion clade</taxon>
        <taxon>NPAAA clade</taxon>
        <taxon>Hologalegina</taxon>
        <taxon>IRL clade</taxon>
        <taxon>Trifolieae</taxon>
        <taxon>Medicago</taxon>
    </lineage>
</organism>
<evidence type="ECO:0000313" key="2">
    <source>
        <dbReference type="EMBL" id="RHN53197.1"/>
    </source>
</evidence>
<name>A0A396HQU4_MEDTR</name>
<keyword evidence="1" id="KW-0472">Membrane</keyword>
<keyword evidence="1" id="KW-1133">Transmembrane helix</keyword>
<evidence type="ECO:0008006" key="4">
    <source>
        <dbReference type="Google" id="ProtNLM"/>
    </source>
</evidence>